<accession>A0A545SUM7</accession>
<gene>
    <name evidence="5" type="ORF">FIL88_03470</name>
</gene>
<dbReference type="PANTHER" id="PTHR33619">
    <property type="entry name" value="POLYSACCHARIDE EXPORT PROTEIN GFCE-RELATED"/>
    <property type="match status" value="1"/>
</dbReference>
<sequence>MDPSILADRSQPATDRTTRAQSAYFHLSQQKSTPMIRTVSLVLTLMLTLAWFPDSARSAEYQLQAQDELRLRVLRWDGDQNTFTVLDGLSGEYHISNEGVLSLPLVGSIAARGFTTPSLAREIELEIERKLGISPAPRVGVEIIGHQPVFVLGEVASPGSYAFHPGLTPQQALALAGGLVRLQPANTSAYVQETMRLGGEIRSIEIEIAALNAERVRLAADLDDLNRADDSDTASIRPRPRGIEADIWEATRKARAAQEERLRDLQEVLREQIDRMTAQIALRSEQIESTTEELTKVSSLKERGLTVNTRVTALTTTLNDLESKRLQLEIARLTARQQLNLAERDTLALTDDARARTLEQLNHVDRDLARLDIRLATAEALRAQAVASGLAVPDPFADTTTEYRVTRVVDGTPVTLVVAPTDSLMSGDTIEVSRSAALPTNSQ</sequence>
<dbReference type="OrthoDB" id="197007at2"/>
<evidence type="ECO:0000256" key="2">
    <source>
        <dbReference type="SAM" id="Coils"/>
    </source>
</evidence>
<feature type="domain" description="Polysaccharide export protein N-terminal" evidence="3">
    <location>
        <begin position="57"/>
        <end position="141"/>
    </location>
</feature>
<evidence type="ECO:0008006" key="7">
    <source>
        <dbReference type="Google" id="ProtNLM"/>
    </source>
</evidence>
<dbReference type="Pfam" id="PF02563">
    <property type="entry name" value="Poly_export"/>
    <property type="match status" value="1"/>
</dbReference>
<keyword evidence="2" id="KW-0175">Coiled coil</keyword>
<feature type="coiled-coil region" evidence="2">
    <location>
        <begin position="201"/>
        <end position="228"/>
    </location>
</feature>
<dbReference type="AlphaFoldDB" id="A0A545SUM7"/>
<evidence type="ECO:0000256" key="1">
    <source>
        <dbReference type="ARBA" id="ARBA00022729"/>
    </source>
</evidence>
<dbReference type="InterPro" id="IPR049712">
    <property type="entry name" value="Poly_export"/>
</dbReference>
<name>A0A545SUM7_9RHOB</name>
<comment type="caution">
    <text evidence="5">The sequence shown here is derived from an EMBL/GenBank/DDBJ whole genome shotgun (WGS) entry which is preliminary data.</text>
</comment>
<organism evidence="5 6">
    <name type="scientific">Aliiroseovarius halocynthiae</name>
    <dbReference type="NCBI Taxonomy" id="985055"/>
    <lineage>
        <taxon>Bacteria</taxon>
        <taxon>Pseudomonadati</taxon>
        <taxon>Pseudomonadota</taxon>
        <taxon>Alphaproteobacteria</taxon>
        <taxon>Rhodobacterales</taxon>
        <taxon>Paracoccaceae</taxon>
        <taxon>Aliiroseovarius</taxon>
    </lineage>
</organism>
<evidence type="ECO:0000313" key="6">
    <source>
        <dbReference type="Proteomes" id="UP000315816"/>
    </source>
</evidence>
<dbReference type="Pfam" id="PF25994">
    <property type="entry name" value="HH_AprE"/>
    <property type="match status" value="1"/>
</dbReference>
<evidence type="ECO:0000259" key="4">
    <source>
        <dbReference type="Pfam" id="PF25994"/>
    </source>
</evidence>
<dbReference type="EMBL" id="VICH01000004">
    <property type="protein sequence ID" value="TQV68653.1"/>
    <property type="molecule type" value="Genomic_DNA"/>
</dbReference>
<dbReference type="GO" id="GO:0015159">
    <property type="term" value="F:polysaccharide transmembrane transporter activity"/>
    <property type="evidence" value="ECO:0007669"/>
    <property type="project" value="InterPro"/>
</dbReference>
<dbReference type="InterPro" id="IPR003715">
    <property type="entry name" value="Poly_export_N"/>
</dbReference>
<dbReference type="Proteomes" id="UP000315816">
    <property type="component" value="Unassembled WGS sequence"/>
</dbReference>
<feature type="domain" description="AprE-like long alpha-helical hairpin" evidence="4">
    <location>
        <begin position="202"/>
        <end position="379"/>
    </location>
</feature>
<keyword evidence="6" id="KW-1185">Reference proteome</keyword>
<dbReference type="InterPro" id="IPR058781">
    <property type="entry name" value="HH_AprE-like"/>
</dbReference>
<dbReference type="Gene3D" id="3.10.560.10">
    <property type="entry name" value="Outer membrane lipoprotein wza domain like"/>
    <property type="match status" value="1"/>
</dbReference>
<reference evidence="5 6" key="1">
    <citation type="submission" date="2019-06" db="EMBL/GenBank/DDBJ databases">
        <title>A novel species of marine bacteria.</title>
        <authorList>
            <person name="Wang Y."/>
        </authorList>
    </citation>
    <scope>NUCLEOTIDE SEQUENCE [LARGE SCALE GENOMIC DNA]</scope>
    <source>
        <strain evidence="5 6">MA1-10</strain>
    </source>
</reference>
<keyword evidence="1" id="KW-0732">Signal</keyword>
<dbReference type="PANTHER" id="PTHR33619:SF3">
    <property type="entry name" value="POLYSACCHARIDE EXPORT PROTEIN GFCE-RELATED"/>
    <property type="match status" value="1"/>
</dbReference>
<protein>
    <recommendedName>
        <fullName evidence="7">Soluble ligand binding domain-containing protein</fullName>
    </recommendedName>
</protein>
<evidence type="ECO:0000313" key="5">
    <source>
        <dbReference type="EMBL" id="TQV68653.1"/>
    </source>
</evidence>
<evidence type="ECO:0000259" key="3">
    <source>
        <dbReference type="Pfam" id="PF02563"/>
    </source>
</evidence>
<proteinExistence type="predicted"/>